<organism evidence="2 3">
    <name type="scientific">Chrysochromulina tobinii</name>
    <dbReference type="NCBI Taxonomy" id="1460289"/>
    <lineage>
        <taxon>Eukaryota</taxon>
        <taxon>Haptista</taxon>
        <taxon>Haptophyta</taxon>
        <taxon>Prymnesiophyceae</taxon>
        <taxon>Prymnesiales</taxon>
        <taxon>Chrysochromulinaceae</taxon>
        <taxon>Chrysochromulina</taxon>
    </lineage>
</organism>
<keyword evidence="3" id="KW-1185">Reference proteome</keyword>
<proteinExistence type="predicted"/>
<evidence type="ECO:0000256" key="1">
    <source>
        <dbReference type="SAM" id="Phobius"/>
    </source>
</evidence>
<comment type="caution">
    <text evidence="2">The sequence shown here is derived from an EMBL/GenBank/DDBJ whole genome shotgun (WGS) entry which is preliminary data.</text>
</comment>
<keyword evidence="1" id="KW-1133">Transmembrane helix</keyword>
<evidence type="ECO:0000313" key="2">
    <source>
        <dbReference type="EMBL" id="KOO34632.1"/>
    </source>
</evidence>
<reference evidence="3" key="1">
    <citation type="journal article" date="2015" name="PLoS Genet.">
        <title>Genome Sequence and Transcriptome Analyses of Chrysochromulina tobin: Metabolic Tools for Enhanced Algal Fitness in the Prominent Order Prymnesiales (Haptophyceae).</title>
        <authorList>
            <person name="Hovde B.T."/>
            <person name="Deodato C.R."/>
            <person name="Hunsperger H.M."/>
            <person name="Ryken S.A."/>
            <person name="Yost W."/>
            <person name="Jha R.K."/>
            <person name="Patterson J."/>
            <person name="Monnat R.J. Jr."/>
            <person name="Barlow S.B."/>
            <person name="Starkenburg S.R."/>
            <person name="Cattolico R.A."/>
        </authorList>
    </citation>
    <scope>NUCLEOTIDE SEQUENCE</scope>
    <source>
        <strain evidence="3">CCMP291</strain>
    </source>
</reference>
<feature type="transmembrane region" description="Helical" evidence="1">
    <location>
        <begin position="158"/>
        <end position="178"/>
    </location>
</feature>
<keyword evidence="1" id="KW-0812">Transmembrane</keyword>
<evidence type="ECO:0000313" key="3">
    <source>
        <dbReference type="Proteomes" id="UP000037460"/>
    </source>
</evidence>
<accession>A0A0M0K7R6</accession>
<dbReference type="Proteomes" id="UP000037460">
    <property type="component" value="Unassembled WGS sequence"/>
</dbReference>
<sequence>MAPAGDAVADAGAANALDEAMHDHAAAADSEDELQTTMPNGLQLTKSNTVNAALQLAFLKSLITKMLNQQPRMRVNALFNYLVEMHSVSPSLKQQVRNFVHNHRNRYMSLALGVSSFGTVMQLIENVANVNLTLASPVATIDTAGVIGFRLDEATGRVLILTSSIKLVMFLFFSIAMGTGGMNKGLLSFDFTFKIMKEQLNTATISTVDNAQHGKLLAFGQSSHEDTEAVSDATHIFTQFFYMVVLGIRNRSLPDQWSLALKEAVYRDYGALVDAHPLAVPAVRVGDIALGAPQVKVHRGLSDLAPAISAGLHKVLDTNEHTDCWAHTWRAIQTYLKHKMSEALFNELYTQLAFFNVVPPHFKDLLFFFTTATGYTREVMVNHVQRKGYAQWGALYRMFDAEWRKKIDGALVDYLFEHHMLNLWSNAWNEPGEPTTTNAHERMHEFIKSAEHYDTVEGIGTVVHQSLTVGTRLSQWADPFQVVPAVTAHYWKEAQKLVGKGYFNLGFKLTIKGVEHFVFPSTELLKPKESGGFLPDDAKTPAQIIAFISTWAKEYALLERLLHTRCPLTHLNTSLIRYIQLESW</sequence>
<gene>
    <name evidence="2" type="ORF">Ctob_016111</name>
</gene>
<dbReference type="EMBL" id="JWZX01001150">
    <property type="protein sequence ID" value="KOO34632.1"/>
    <property type="molecule type" value="Genomic_DNA"/>
</dbReference>
<protein>
    <submittedName>
        <fullName evidence="2">Uncharacterized protein</fullName>
    </submittedName>
</protein>
<dbReference type="AlphaFoldDB" id="A0A0M0K7R6"/>
<keyword evidence="1" id="KW-0472">Membrane</keyword>
<name>A0A0M0K7R6_9EUKA</name>